<dbReference type="InterPro" id="IPR012882">
    <property type="entry name" value="Fmp46"/>
</dbReference>
<evidence type="ECO:0000256" key="6">
    <source>
        <dbReference type="ARBA" id="ARBA00023128"/>
    </source>
</evidence>
<comment type="similarity">
    <text evidence="3">Belongs to the FMP46 family.</text>
</comment>
<dbReference type="Gene3D" id="3.40.30.10">
    <property type="entry name" value="Glutaredoxin"/>
    <property type="match status" value="1"/>
</dbReference>
<dbReference type="PANTHER" id="PTHR28071">
    <property type="entry name" value="REDOX PROTEIN FMP46, MITOCHONDRIAL-RELATED"/>
    <property type="match status" value="1"/>
</dbReference>
<dbReference type="GO" id="GO:0016491">
    <property type="term" value="F:oxidoreductase activity"/>
    <property type="evidence" value="ECO:0007669"/>
    <property type="project" value="UniProtKB-KW"/>
</dbReference>
<comment type="subcellular location">
    <subcellularLocation>
        <location evidence="2">Mitochondrion</location>
    </subcellularLocation>
</comment>
<evidence type="ECO:0000256" key="5">
    <source>
        <dbReference type="ARBA" id="ARBA00023002"/>
    </source>
</evidence>
<dbReference type="Proteomes" id="UP000703269">
    <property type="component" value="Unassembled WGS sequence"/>
</dbReference>
<keyword evidence="6" id="KW-0496">Mitochondrion</keyword>
<dbReference type="Pfam" id="PF07955">
    <property type="entry name" value="DUF1687"/>
    <property type="match status" value="1"/>
</dbReference>
<dbReference type="InterPro" id="IPR036249">
    <property type="entry name" value="Thioredoxin-like_sf"/>
</dbReference>
<comment type="caution">
    <text evidence="7">The sequence shown here is derived from an EMBL/GenBank/DDBJ whole genome shotgun (WGS) entry which is preliminary data.</text>
</comment>
<evidence type="ECO:0000256" key="1">
    <source>
        <dbReference type="ARBA" id="ARBA00002963"/>
    </source>
</evidence>
<evidence type="ECO:0000313" key="8">
    <source>
        <dbReference type="Proteomes" id="UP000703269"/>
    </source>
</evidence>
<dbReference type="GO" id="GO:0005739">
    <property type="term" value="C:mitochondrion"/>
    <property type="evidence" value="ECO:0007669"/>
    <property type="project" value="UniProtKB-SubCell"/>
</dbReference>
<evidence type="ECO:0000313" key="7">
    <source>
        <dbReference type="EMBL" id="GJE89082.1"/>
    </source>
</evidence>
<proteinExistence type="inferred from homology"/>
<comment type="function">
    <text evidence="1">Putative mitochondrial redox protein which could be involved in the reduction of small toxic molecules.</text>
</comment>
<evidence type="ECO:0000256" key="2">
    <source>
        <dbReference type="ARBA" id="ARBA00004173"/>
    </source>
</evidence>
<protein>
    <recommendedName>
        <fullName evidence="9">Thioredoxin-like protein</fullName>
    </recommendedName>
</protein>
<dbReference type="OrthoDB" id="59229at2759"/>
<keyword evidence="8" id="KW-1185">Reference proteome</keyword>
<keyword evidence="5" id="KW-0560">Oxidoreductase</keyword>
<accession>A0A9P3LCP9</accession>
<evidence type="ECO:0008006" key="9">
    <source>
        <dbReference type="Google" id="ProtNLM"/>
    </source>
</evidence>
<sequence>MFSAFKLTKPQISIFHSPASPASVQALKLLNAAASSAYPPSKPSAPPLSFNLEVVENQPPTADQLRTILSYLPGVSSLDSFVSAHYAVDSKPSDPTQLAKLASKEPRALKWPIVVNWEGGKAAVGDVDGVKRILEDLRKQRDGESKGDN</sequence>
<evidence type="ECO:0000256" key="3">
    <source>
        <dbReference type="ARBA" id="ARBA00009734"/>
    </source>
</evidence>
<dbReference type="SUPFAM" id="SSF52833">
    <property type="entry name" value="Thioredoxin-like"/>
    <property type="match status" value="1"/>
</dbReference>
<gene>
    <name evidence="7" type="ORF">PsYK624_051740</name>
</gene>
<name>A0A9P3LCP9_9APHY</name>
<dbReference type="EMBL" id="BPQB01000011">
    <property type="protein sequence ID" value="GJE89082.1"/>
    <property type="molecule type" value="Genomic_DNA"/>
</dbReference>
<reference evidence="7 8" key="1">
    <citation type="submission" date="2021-08" db="EMBL/GenBank/DDBJ databases">
        <title>Draft Genome Sequence of Phanerochaete sordida strain YK-624.</title>
        <authorList>
            <person name="Mori T."/>
            <person name="Dohra H."/>
            <person name="Suzuki T."/>
            <person name="Kawagishi H."/>
            <person name="Hirai H."/>
        </authorList>
    </citation>
    <scope>NUCLEOTIDE SEQUENCE [LARGE SCALE GENOMIC DNA]</scope>
    <source>
        <strain evidence="7 8">YK-624</strain>
    </source>
</reference>
<dbReference type="AlphaFoldDB" id="A0A9P3LCP9"/>
<keyword evidence="4" id="KW-0809">Transit peptide</keyword>
<dbReference type="PANTHER" id="PTHR28071:SF1">
    <property type="entry name" value="REDOX PROTEIN FMP46, MITOCHONDRIAL-RELATED"/>
    <property type="match status" value="1"/>
</dbReference>
<organism evidence="7 8">
    <name type="scientific">Phanerochaete sordida</name>
    <dbReference type="NCBI Taxonomy" id="48140"/>
    <lineage>
        <taxon>Eukaryota</taxon>
        <taxon>Fungi</taxon>
        <taxon>Dikarya</taxon>
        <taxon>Basidiomycota</taxon>
        <taxon>Agaricomycotina</taxon>
        <taxon>Agaricomycetes</taxon>
        <taxon>Polyporales</taxon>
        <taxon>Phanerochaetaceae</taxon>
        <taxon>Phanerochaete</taxon>
    </lineage>
</organism>
<evidence type="ECO:0000256" key="4">
    <source>
        <dbReference type="ARBA" id="ARBA00022946"/>
    </source>
</evidence>